<evidence type="ECO:0000313" key="5">
    <source>
        <dbReference type="Proteomes" id="UP000228775"/>
    </source>
</evidence>
<dbReference type="InterPro" id="IPR026569">
    <property type="entry name" value="Ribosomal_bL28"/>
</dbReference>
<keyword evidence="2 4" id="KW-0689">Ribosomal protein</keyword>
<accession>A0A2M7AXN6</accession>
<dbReference type="EMBL" id="PEVY01000020">
    <property type="protein sequence ID" value="PIU75401.1"/>
    <property type="molecule type" value="Genomic_DNA"/>
</dbReference>
<dbReference type="Gene3D" id="2.30.170.40">
    <property type="entry name" value="Ribosomal protein L28/L24"/>
    <property type="match status" value="1"/>
</dbReference>
<comment type="similarity">
    <text evidence="1">Belongs to the bacterial ribosomal protein bL28 family.</text>
</comment>
<dbReference type="InterPro" id="IPR034704">
    <property type="entry name" value="Ribosomal_bL28/bL31-like_sf"/>
</dbReference>
<dbReference type="GO" id="GO:1990904">
    <property type="term" value="C:ribonucleoprotein complex"/>
    <property type="evidence" value="ECO:0007669"/>
    <property type="project" value="UniProtKB-KW"/>
</dbReference>
<dbReference type="AlphaFoldDB" id="A0A2M7AXN6"/>
<name>A0A2M7AXN6_9BACT</name>
<keyword evidence="3" id="KW-0687">Ribonucleoprotein</keyword>
<dbReference type="Proteomes" id="UP000228775">
    <property type="component" value="Unassembled WGS sequence"/>
</dbReference>
<gene>
    <name evidence="4" type="ORF">COS76_00955</name>
</gene>
<dbReference type="InterPro" id="IPR037147">
    <property type="entry name" value="Ribosomal_bL28_sf"/>
</dbReference>
<protein>
    <submittedName>
        <fullName evidence="4">50S ribosomal protein L28</fullName>
    </submittedName>
</protein>
<dbReference type="SUPFAM" id="SSF143800">
    <property type="entry name" value="L28p-like"/>
    <property type="match status" value="1"/>
</dbReference>
<proteinExistence type="inferred from homology"/>
<reference evidence="5" key="1">
    <citation type="submission" date="2017-09" db="EMBL/GenBank/DDBJ databases">
        <title>Depth-based differentiation of microbial function through sediment-hosted aquifers and enrichment of novel symbionts in the deep terrestrial subsurface.</title>
        <authorList>
            <person name="Probst A.J."/>
            <person name="Ladd B."/>
            <person name="Jarett J.K."/>
            <person name="Geller-Mcgrath D.E."/>
            <person name="Sieber C.M.K."/>
            <person name="Emerson J.B."/>
            <person name="Anantharaman K."/>
            <person name="Thomas B.C."/>
            <person name="Malmstrom R."/>
            <person name="Stieglmeier M."/>
            <person name="Klingl A."/>
            <person name="Woyke T."/>
            <person name="Ryan C.M."/>
            <person name="Banfield J.F."/>
        </authorList>
    </citation>
    <scope>NUCLEOTIDE SEQUENCE [LARGE SCALE GENOMIC DNA]</scope>
</reference>
<dbReference type="Pfam" id="PF00830">
    <property type="entry name" value="Ribosomal_L28"/>
    <property type="match status" value="1"/>
</dbReference>
<dbReference type="GO" id="GO:0003735">
    <property type="term" value="F:structural constituent of ribosome"/>
    <property type="evidence" value="ECO:0007669"/>
    <property type="project" value="InterPro"/>
</dbReference>
<dbReference type="GO" id="GO:0005840">
    <property type="term" value="C:ribosome"/>
    <property type="evidence" value="ECO:0007669"/>
    <property type="project" value="UniProtKB-KW"/>
</dbReference>
<evidence type="ECO:0000256" key="2">
    <source>
        <dbReference type="ARBA" id="ARBA00022980"/>
    </source>
</evidence>
<evidence type="ECO:0000256" key="3">
    <source>
        <dbReference type="ARBA" id="ARBA00023274"/>
    </source>
</evidence>
<evidence type="ECO:0000256" key="1">
    <source>
        <dbReference type="ARBA" id="ARBA00008760"/>
    </source>
</evidence>
<comment type="caution">
    <text evidence="4">The sequence shown here is derived from an EMBL/GenBank/DDBJ whole genome shotgun (WGS) entry which is preliminary data.</text>
</comment>
<evidence type="ECO:0000313" key="4">
    <source>
        <dbReference type="EMBL" id="PIU75401.1"/>
    </source>
</evidence>
<organism evidence="4 5">
    <name type="scientific">Candidatus Portnoybacteria bacterium CG06_land_8_20_14_3_00_39_12</name>
    <dbReference type="NCBI Taxonomy" id="1974809"/>
    <lineage>
        <taxon>Bacteria</taxon>
        <taxon>Candidatus Portnoyibacteriota</taxon>
    </lineage>
</organism>
<sequence>MAKICDFCGRVPQTSFKRSHSNIATKRRQNINLQIIRTGGEKLRICTRCKKKLRKK</sequence>